<dbReference type="NCBIfam" id="TIGR01764">
    <property type="entry name" value="excise"/>
    <property type="match status" value="1"/>
</dbReference>
<dbReference type="GO" id="GO:0003677">
    <property type="term" value="F:DNA binding"/>
    <property type="evidence" value="ECO:0007669"/>
    <property type="project" value="InterPro"/>
</dbReference>
<dbReference type="EMBL" id="AMZY02000008">
    <property type="protein sequence ID" value="EMS33865.1"/>
    <property type="molecule type" value="Genomic_DNA"/>
</dbReference>
<keyword evidence="3" id="KW-1185">Reference proteome</keyword>
<feature type="domain" description="Helix-turn-helix" evidence="1">
    <location>
        <begin position="30"/>
        <end position="74"/>
    </location>
</feature>
<evidence type="ECO:0000259" key="1">
    <source>
        <dbReference type="Pfam" id="PF12728"/>
    </source>
</evidence>
<protein>
    <recommendedName>
        <fullName evidence="1">Helix-turn-helix domain-containing protein</fullName>
    </recommendedName>
</protein>
<dbReference type="AlphaFoldDB" id="M7X918"/>
<dbReference type="Proteomes" id="UP000010953">
    <property type="component" value="Unassembled WGS sequence"/>
</dbReference>
<dbReference type="InterPro" id="IPR041657">
    <property type="entry name" value="HTH_17"/>
</dbReference>
<sequence>MLIHLAAIYGKLPEDTFMDRLNTHSRLLCVEQTAELLNLAKGSVYQKVSKGELPYYKIGRKVYFDKTELEDFVLQPSNKRMTNAEVAIAALNYSQN</sequence>
<name>M7X918_9BACT</name>
<proteinExistence type="predicted"/>
<dbReference type="Pfam" id="PF12728">
    <property type="entry name" value="HTH_17"/>
    <property type="match status" value="1"/>
</dbReference>
<gene>
    <name evidence="2" type="ORF">C943_04184</name>
</gene>
<evidence type="ECO:0000313" key="3">
    <source>
        <dbReference type="Proteomes" id="UP000010953"/>
    </source>
</evidence>
<dbReference type="InParanoid" id="M7X918"/>
<organism evidence="2 3">
    <name type="scientific">Mariniradius saccharolyticus AK6</name>
    <dbReference type="NCBI Taxonomy" id="1239962"/>
    <lineage>
        <taxon>Bacteria</taxon>
        <taxon>Pseudomonadati</taxon>
        <taxon>Bacteroidota</taxon>
        <taxon>Cytophagia</taxon>
        <taxon>Cytophagales</taxon>
        <taxon>Cyclobacteriaceae</taxon>
        <taxon>Mariniradius</taxon>
    </lineage>
</organism>
<accession>M7X918</accession>
<reference evidence="2" key="1">
    <citation type="submission" date="2013-01" db="EMBL/GenBank/DDBJ databases">
        <title>Genome assembly of Mariniradius saccharolyticus AK6.</title>
        <authorList>
            <person name="Vaidya B."/>
            <person name="Khatri I."/>
            <person name="Tanuku N.R.S."/>
            <person name="Subramanian S."/>
            <person name="Pinnaka A."/>
        </authorList>
    </citation>
    <scope>NUCLEOTIDE SEQUENCE [LARGE SCALE GENOMIC DNA]</scope>
    <source>
        <strain evidence="2">AK6</strain>
    </source>
</reference>
<comment type="caution">
    <text evidence="2">The sequence shown here is derived from an EMBL/GenBank/DDBJ whole genome shotgun (WGS) entry which is preliminary data.</text>
</comment>
<dbReference type="InterPro" id="IPR010093">
    <property type="entry name" value="SinI_DNA-bd"/>
</dbReference>
<dbReference type="STRING" id="1239962.C943_04184"/>
<evidence type="ECO:0000313" key="2">
    <source>
        <dbReference type="EMBL" id="EMS33865.1"/>
    </source>
</evidence>